<accession>A0ABW1Z7R6</accession>
<name>A0ABW1Z7R6_9BACT</name>
<evidence type="ECO:0000313" key="2">
    <source>
        <dbReference type="Proteomes" id="UP001596391"/>
    </source>
</evidence>
<reference evidence="2" key="1">
    <citation type="journal article" date="2019" name="Int. J. Syst. Evol. Microbiol.">
        <title>The Global Catalogue of Microorganisms (GCM) 10K type strain sequencing project: providing services to taxonomists for standard genome sequencing and annotation.</title>
        <authorList>
            <consortium name="The Broad Institute Genomics Platform"/>
            <consortium name="The Broad Institute Genome Sequencing Center for Infectious Disease"/>
            <person name="Wu L."/>
            <person name="Ma J."/>
        </authorList>
    </citation>
    <scope>NUCLEOTIDE SEQUENCE [LARGE SCALE GENOMIC DNA]</scope>
    <source>
        <strain evidence="2">CGMCC 1.16026</strain>
    </source>
</reference>
<organism evidence="1 2">
    <name type="scientific">Granulicella cerasi</name>
    <dbReference type="NCBI Taxonomy" id="741063"/>
    <lineage>
        <taxon>Bacteria</taxon>
        <taxon>Pseudomonadati</taxon>
        <taxon>Acidobacteriota</taxon>
        <taxon>Terriglobia</taxon>
        <taxon>Terriglobales</taxon>
        <taxon>Acidobacteriaceae</taxon>
        <taxon>Granulicella</taxon>
    </lineage>
</organism>
<evidence type="ECO:0000313" key="1">
    <source>
        <dbReference type="EMBL" id="MFC6645138.1"/>
    </source>
</evidence>
<comment type="caution">
    <text evidence="1">The sequence shown here is derived from an EMBL/GenBank/DDBJ whole genome shotgun (WGS) entry which is preliminary data.</text>
</comment>
<keyword evidence="2" id="KW-1185">Reference proteome</keyword>
<gene>
    <name evidence="1" type="ORF">ACFQBQ_05960</name>
</gene>
<protein>
    <submittedName>
        <fullName evidence="1">Uncharacterized protein</fullName>
    </submittedName>
</protein>
<dbReference type="RefSeq" id="WP_390234362.1">
    <property type="nucleotide sequence ID" value="NZ_JBHSWI010000001.1"/>
</dbReference>
<dbReference type="EMBL" id="JBHSWI010000001">
    <property type="protein sequence ID" value="MFC6645138.1"/>
    <property type="molecule type" value="Genomic_DNA"/>
</dbReference>
<proteinExistence type="predicted"/>
<dbReference type="Proteomes" id="UP001596391">
    <property type="component" value="Unassembled WGS sequence"/>
</dbReference>
<sequence length="160" mass="17332">MIEVRGEDLALSCFAVCADAAQHDDAAVVFIASAAGVSQEDVAVRRRAHEARHHEVAGRVLGHLEACGSLWPRTFGARHELRSIRYRAFGHRLGQVCQGQVATNAGLLFAVVGEGRLTGKNRSGLRVRGRGKRRKAECEGDRVGSHGLLDAATWLKVLRS</sequence>